<dbReference type="EMBL" id="JAUCBP010000001">
    <property type="protein sequence ID" value="MDM7859082.1"/>
    <property type="molecule type" value="Genomic_DNA"/>
</dbReference>
<comment type="caution">
    <text evidence="2">The sequence shown here is derived from an EMBL/GenBank/DDBJ whole genome shotgun (WGS) entry which is preliminary data.</text>
</comment>
<evidence type="ECO:0000313" key="3">
    <source>
        <dbReference type="Proteomes" id="UP001234343"/>
    </source>
</evidence>
<protein>
    <submittedName>
        <fullName evidence="2">Cupin domain-containing protein</fullName>
    </submittedName>
</protein>
<dbReference type="Pfam" id="PF06172">
    <property type="entry name" value="Cupin_5"/>
    <property type="match status" value="1"/>
</dbReference>
<evidence type="ECO:0000259" key="1">
    <source>
        <dbReference type="Pfam" id="PF06172"/>
    </source>
</evidence>
<proteinExistence type="predicted"/>
<dbReference type="SUPFAM" id="SSF51182">
    <property type="entry name" value="RmlC-like cupins"/>
    <property type="match status" value="1"/>
</dbReference>
<keyword evidence="3" id="KW-1185">Reference proteome</keyword>
<dbReference type="PANTHER" id="PTHR33387:SF3">
    <property type="entry name" value="DUF985 DOMAIN-CONTAINING PROTEIN"/>
    <property type="match status" value="1"/>
</dbReference>
<name>A0ABT7SU56_9ALTE</name>
<dbReference type="InterPro" id="IPR009327">
    <property type="entry name" value="Cupin_DUF985"/>
</dbReference>
<dbReference type="PANTHER" id="PTHR33387">
    <property type="entry name" value="RMLC-LIKE JELLY ROLL FOLD PROTEIN"/>
    <property type="match status" value="1"/>
</dbReference>
<sequence length="159" mass="18040">MHSLIEKLNLKPHPEGGYYGEVYRSQQNVASPAHQQQRSAVTHIYFLLLKGQRSRFHQVQHDEIWNFYAGAPLKLLHIESDLALSSPANTTTQAVTIGKSDSYVHVIPAKHWQAAESSGEYSLVGCSVAPGFDFADFRFMSTTQVGWIEQHRPEWQDFI</sequence>
<dbReference type="InterPro" id="IPR039935">
    <property type="entry name" value="YML079W-like"/>
</dbReference>
<organism evidence="2 3">
    <name type="scientific">Alteromonas arenosi</name>
    <dbReference type="NCBI Taxonomy" id="3055817"/>
    <lineage>
        <taxon>Bacteria</taxon>
        <taxon>Pseudomonadati</taxon>
        <taxon>Pseudomonadota</taxon>
        <taxon>Gammaproteobacteria</taxon>
        <taxon>Alteromonadales</taxon>
        <taxon>Alteromonadaceae</taxon>
        <taxon>Alteromonas/Salinimonas group</taxon>
        <taxon>Alteromonas</taxon>
    </lineage>
</organism>
<gene>
    <name evidence="2" type="ORF">QTP81_00505</name>
</gene>
<accession>A0ABT7SU56</accession>
<dbReference type="InterPro" id="IPR014710">
    <property type="entry name" value="RmlC-like_jellyroll"/>
</dbReference>
<dbReference type="Gene3D" id="2.60.120.10">
    <property type="entry name" value="Jelly Rolls"/>
    <property type="match status" value="1"/>
</dbReference>
<dbReference type="CDD" id="cd06121">
    <property type="entry name" value="cupin_YML079wp"/>
    <property type="match status" value="1"/>
</dbReference>
<feature type="domain" description="DUF985" evidence="1">
    <location>
        <begin position="3"/>
        <end position="140"/>
    </location>
</feature>
<dbReference type="RefSeq" id="WP_289362982.1">
    <property type="nucleotide sequence ID" value="NZ_JAUCBP010000001.1"/>
</dbReference>
<reference evidence="2 3" key="1">
    <citation type="submission" date="2023-06" db="EMBL/GenBank/DDBJ databases">
        <title>Alteromonas sp. ASW11-36 isolated from intertidal sand.</title>
        <authorList>
            <person name="Li Y."/>
        </authorList>
    </citation>
    <scope>NUCLEOTIDE SEQUENCE [LARGE SCALE GENOMIC DNA]</scope>
    <source>
        <strain evidence="2 3">ASW11-36</strain>
    </source>
</reference>
<dbReference type="Proteomes" id="UP001234343">
    <property type="component" value="Unassembled WGS sequence"/>
</dbReference>
<evidence type="ECO:0000313" key="2">
    <source>
        <dbReference type="EMBL" id="MDM7859082.1"/>
    </source>
</evidence>
<dbReference type="InterPro" id="IPR011051">
    <property type="entry name" value="RmlC_Cupin_sf"/>
</dbReference>